<dbReference type="PRINTS" id="PR00080">
    <property type="entry name" value="SDRFAMILY"/>
</dbReference>
<keyword evidence="5" id="KW-1185">Reference proteome</keyword>
<evidence type="ECO:0000256" key="2">
    <source>
        <dbReference type="ARBA" id="ARBA00023002"/>
    </source>
</evidence>
<gene>
    <name evidence="4" type="ORF">SAMN04488115_1222</name>
</gene>
<accession>A0A1H6DD04</accession>
<dbReference type="EMBL" id="FNUY01000022">
    <property type="protein sequence ID" value="SEG83139.1"/>
    <property type="molecule type" value="Genomic_DNA"/>
</dbReference>
<proteinExistence type="inferred from homology"/>
<sequence length="262" mass="27262">MPENPSKVALVTGAARGIGLATARRFLGEGWHVALLDIDAATLDTAMAALAQPDATLALTCDVSDPAAVAAAFDTAMKRLGRLDALVNNAGTAVFKPLLETTHEEWQRVLAVNLTGPFLTTQIAAPLMADTGGGAIVNITSISGLRASTLRVAYGTSKAALAHLTKQQAAELASLGIRVNAVAPGPVDTAMAKEVHSAEIRADYHDAIPLNRYGLEEELAEAIFFLCSDKASYITGQTLAVDGGFDAVGIGLTTLRGTRRNL</sequence>
<dbReference type="InterPro" id="IPR057326">
    <property type="entry name" value="KR_dom"/>
</dbReference>
<evidence type="ECO:0000313" key="5">
    <source>
        <dbReference type="Proteomes" id="UP000236743"/>
    </source>
</evidence>
<evidence type="ECO:0000259" key="3">
    <source>
        <dbReference type="SMART" id="SM00822"/>
    </source>
</evidence>
<dbReference type="GO" id="GO:0016491">
    <property type="term" value="F:oxidoreductase activity"/>
    <property type="evidence" value="ECO:0007669"/>
    <property type="project" value="UniProtKB-KW"/>
</dbReference>
<evidence type="ECO:0000313" key="4">
    <source>
        <dbReference type="EMBL" id="SEG83139.1"/>
    </source>
</evidence>
<dbReference type="Pfam" id="PF13561">
    <property type="entry name" value="adh_short_C2"/>
    <property type="match status" value="1"/>
</dbReference>
<keyword evidence="2" id="KW-0560">Oxidoreductase</keyword>
<dbReference type="PANTHER" id="PTHR43669:SF3">
    <property type="entry name" value="ALCOHOL DEHYDROGENASE, PUTATIVE (AFU_ORTHOLOGUE AFUA_3G03445)-RELATED"/>
    <property type="match status" value="1"/>
</dbReference>
<dbReference type="CDD" id="cd05233">
    <property type="entry name" value="SDR_c"/>
    <property type="match status" value="1"/>
</dbReference>
<dbReference type="NCBIfam" id="NF005559">
    <property type="entry name" value="PRK07231.1"/>
    <property type="match status" value="1"/>
</dbReference>
<dbReference type="InterPro" id="IPR036291">
    <property type="entry name" value="NAD(P)-bd_dom_sf"/>
</dbReference>
<dbReference type="AlphaFoldDB" id="A0A1H6DD04"/>
<dbReference type="SUPFAM" id="SSF51735">
    <property type="entry name" value="NAD(P)-binding Rossmann-fold domains"/>
    <property type="match status" value="1"/>
</dbReference>
<name>A0A1H6DD04_9HYPH</name>
<dbReference type="PANTHER" id="PTHR43669">
    <property type="entry name" value="5-KETO-D-GLUCONATE 5-REDUCTASE"/>
    <property type="match status" value="1"/>
</dbReference>
<dbReference type="PRINTS" id="PR00081">
    <property type="entry name" value="GDHRDH"/>
</dbReference>
<protein>
    <submittedName>
        <fullName evidence="4">NAD(P)-dependent dehydrogenase, short-chain alcohol dehydrogenase family</fullName>
    </submittedName>
</protein>
<dbReference type="NCBIfam" id="NF009466">
    <property type="entry name" value="PRK12826.1-2"/>
    <property type="match status" value="1"/>
</dbReference>
<dbReference type="FunFam" id="3.40.50.720:FF:000084">
    <property type="entry name" value="Short-chain dehydrogenase reductase"/>
    <property type="match status" value="1"/>
</dbReference>
<dbReference type="Gene3D" id="3.40.50.720">
    <property type="entry name" value="NAD(P)-binding Rossmann-like Domain"/>
    <property type="match status" value="1"/>
</dbReference>
<dbReference type="SMART" id="SM00822">
    <property type="entry name" value="PKS_KR"/>
    <property type="match status" value="1"/>
</dbReference>
<comment type="similarity">
    <text evidence="1">Belongs to the short-chain dehydrogenases/reductases (SDR) family.</text>
</comment>
<reference evidence="4 5" key="1">
    <citation type="submission" date="2016-10" db="EMBL/GenBank/DDBJ databases">
        <authorList>
            <person name="de Groot N.N."/>
        </authorList>
    </citation>
    <scope>NUCLEOTIDE SEQUENCE [LARGE SCALE GENOMIC DNA]</scope>
    <source>
        <strain evidence="4 5">DSM 26656</strain>
    </source>
</reference>
<dbReference type="OrthoDB" id="9790146at2"/>
<evidence type="ECO:0000256" key="1">
    <source>
        <dbReference type="ARBA" id="ARBA00006484"/>
    </source>
</evidence>
<dbReference type="InterPro" id="IPR020904">
    <property type="entry name" value="Sc_DH/Rdtase_CS"/>
</dbReference>
<dbReference type="Proteomes" id="UP000236743">
    <property type="component" value="Unassembled WGS sequence"/>
</dbReference>
<dbReference type="RefSeq" id="WP_103875741.1">
    <property type="nucleotide sequence ID" value="NZ_FNUY01000022.1"/>
</dbReference>
<feature type="domain" description="Ketoreductase" evidence="3">
    <location>
        <begin position="7"/>
        <end position="187"/>
    </location>
</feature>
<dbReference type="InterPro" id="IPR002347">
    <property type="entry name" value="SDR_fam"/>
</dbReference>
<organism evidence="4 5">
    <name type="scientific">Bosea lathyri</name>
    <dbReference type="NCBI Taxonomy" id="1036778"/>
    <lineage>
        <taxon>Bacteria</taxon>
        <taxon>Pseudomonadati</taxon>
        <taxon>Pseudomonadota</taxon>
        <taxon>Alphaproteobacteria</taxon>
        <taxon>Hyphomicrobiales</taxon>
        <taxon>Boseaceae</taxon>
        <taxon>Bosea</taxon>
    </lineage>
</organism>
<dbReference type="PROSITE" id="PS00061">
    <property type="entry name" value="ADH_SHORT"/>
    <property type="match status" value="1"/>
</dbReference>